<evidence type="ECO:0000256" key="6">
    <source>
        <dbReference type="ARBA" id="ARBA00022842"/>
    </source>
</evidence>
<evidence type="ECO:0000256" key="5">
    <source>
        <dbReference type="ARBA" id="ARBA00022801"/>
    </source>
</evidence>
<evidence type="ECO:0000256" key="8">
    <source>
        <dbReference type="HAMAP-Rule" id="MF_00265"/>
    </source>
</evidence>
<dbReference type="InterPro" id="IPR029060">
    <property type="entry name" value="PIN-like_dom_sf"/>
</dbReference>
<organism evidence="10 11">
    <name type="scientific">Sphaerotilus microaerophilus</name>
    <dbReference type="NCBI Taxonomy" id="2914710"/>
    <lineage>
        <taxon>Bacteria</taxon>
        <taxon>Pseudomonadati</taxon>
        <taxon>Pseudomonadota</taxon>
        <taxon>Betaproteobacteria</taxon>
        <taxon>Burkholderiales</taxon>
        <taxon>Sphaerotilaceae</taxon>
        <taxon>Sphaerotilus</taxon>
    </lineage>
</organism>
<evidence type="ECO:0000256" key="4">
    <source>
        <dbReference type="ARBA" id="ARBA00022723"/>
    </source>
</evidence>
<evidence type="ECO:0000256" key="1">
    <source>
        <dbReference type="ARBA" id="ARBA00001946"/>
    </source>
</evidence>
<feature type="binding site" evidence="8">
    <location>
        <position position="90"/>
    </location>
    <ligand>
        <name>Mg(2+)</name>
        <dbReference type="ChEBI" id="CHEBI:18420"/>
    </ligand>
</feature>
<accession>A0ABN6PFI9</accession>
<comment type="cofactor">
    <cofactor evidence="1 8">
        <name>Mg(2+)</name>
        <dbReference type="ChEBI" id="CHEBI:18420"/>
    </cofactor>
</comment>
<evidence type="ECO:0000313" key="10">
    <source>
        <dbReference type="EMBL" id="BDI03698.1"/>
    </source>
</evidence>
<gene>
    <name evidence="10" type="primary">vapC_2</name>
    <name evidence="8" type="synonym">vapC</name>
    <name evidence="10" type="ORF">CATMQ487_06680</name>
</gene>
<keyword evidence="6 8" id="KW-0460">Magnesium</keyword>
<dbReference type="Pfam" id="PF01850">
    <property type="entry name" value="PIN"/>
    <property type="match status" value="1"/>
</dbReference>
<dbReference type="SUPFAM" id="SSF88723">
    <property type="entry name" value="PIN domain-like"/>
    <property type="match status" value="1"/>
</dbReference>
<comment type="similarity">
    <text evidence="7 8">Belongs to the PINc/VapC protein family.</text>
</comment>
<dbReference type="HAMAP" id="MF_00265">
    <property type="entry name" value="VapC_Nob1"/>
    <property type="match status" value="1"/>
</dbReference>
<dbReference type="InterPro" id="IPR002716">
    <property type="entry name" value="PIN_dom"/>
</dbReference>
<name>A0ABN6PFI9_9BURK</name>
<keyword evidence="4 8" id="KW-0479">Metal-binding</keyword>
<dbReference type="PANTHER" id="PTHR33653">
    <property type="entry name" value="RIBONUCLEASE VAPC2"/>
    <property type="match status" value="1"/>
</dbReference>
<dbReference type="Proteomes" id="UP001057498">
    <property type="component" value="Chromosome"/>
</dbReference>
<evidence type="ECO:0000313" key="11">
    <source>
        <dbReference type="Proteomes" id="UP001057498"/>
    </source>
</evidence>
<evidence type="ECO:0000256" key="2">
    <source>
        <dbReference type="ARBA" id="ARBA00022649"/>
    </source>
</evidence>
<dbReference type="EMBL" id="AP025730">
    <property type="protein sequence ID" value="BDI03698.1"/>
    <property type="molecule type" value="Genomic_DNA"/>
</dbReference>
<sequence length="125" mass="13805">MLVDTDVLIWHLRGYPQATRRLDQLPNLTISAVTYLELLQGMRNKAELVAVQKMLQRRQTVTLPITEAITRHATELMEAMTLSHGLQMGDALIAATALEHGLPVLTGNVKHFAAVPALQIEGFVP</sequence>
<dbReference type="EC" id="3.1.-.-" evidence="8"/>
<reference evidence="10" key="1">
    <citation type="submission" date="2022-04" db="EMBL/GenBank/DDBJ databases">
        <title>Whole genome sequence of Sphaerotilus sp. FB-5.</title>
        <authorList>
            <person name="Takeda M."/>
            <person name="Narihara S."/>
            <person name="Akimoto M."/>
            <person name="Akimoto R."/>
            <person name="Nishiyashiki S."/>
            <person name="Murakami T."/>
        </authorList>
    </citation>
    <scope>NUCLEOTIDE SEQUENCE</scope>
    <source>
        <strain evidence="10">FB-5</strain>
    </source>
</reference>
<keyword evidence="3 8" id="KW-0540">Nuclease</keyword>
<dbReference type="InterPro" id="IPR022907">
    <property type="entry name" value="VapC_family"/>
</dbReference>
<evidence type="ECO:0000256" key="7">
    <source>
        <dbReference type="ARBA" id="ARBA00038093"/>
    </source>
</evidence>
<protein>
    <recommendedName>
        <fullName evidence="8">Ribonuclease VapC</fullName>
        <shortName evidence="8">RNase VapC</shortName>
        <ecNumber evidence="8">3.1.-.-</ecNumber>
    </recommendedName>
    <alternativeName>
        <fullName evidence="8">Toxin VapC</fullName>
    </alternativeName>
</protein>
<evidence type="ECO:0000256" key="3">
    <source>
        <dbReference type="ARBA" id="ARBA00022722"/>
    </source>
</evidence>
<feature type="binding site" evidence="8">
    <location>
        <position position="4"/>
    </location>
    <ligand>
        <name>Mg(2+)</name>
        <dbReference type="ChEBI" id="CHEBI:18420"/>
    </ligand>
</feature>
<dbReference type="Gene3D" id="3.40.50.1010">
    <property type="entry name" value="5'-nuclease"/>
    <property type="match status" value="1"/>
</dbReference>
<feature type="domain" description="PIN" evidence="9">
    <location>
        <begin position="1"/>
        <end position="115"/>
    </location>
</feature>
<keyword evidence="11" id="KW-1185">Reference proteome</keyword>
<keyword evidence="2 8" id="KW-1277">Toxin-antitoxin system</keyword>
<proteinExistence type="inferred from homology"/>
<dbReference type="CDD" id="cd18741">
    <property type="entry name" value="PIN_VapC4-5_FitB-like"/>
    <property type="match status" value="1"/>
</dbReference>
<dbReference type="InterPro" id="IPR050556">
    <property type="entry name" value="Type_II_TA_system_RNase"/>
</dbReference>
<keyword evidence="8" id="KW-0800">Toxin</keyword>
<keyword evidence="5 8" id="KW-0378">Hydrolase</keyword>
<evidence type="ECO:0000259" key="9">
    <source>
        <dbReference type="Pfam" id="PF01850"/>
    </source>
</evidence>
<comment type="function">
    <text evidence="8">Toxic component of a toxin-antitoxin (TA) system. An RNase.</text>
</comment>
<dbReference type="RefSeq" id="WP_251971960.1">
    <property type="nucleotide sequence ID" value="NZ_AP025730.1"/>
</dbReference>
<dbReference type="PANTHER" id="PTHR33653:SF1">
    <property type="entry name" value="RIBONUCLEASE VAPC2"/>
    <property type="match status" value="1"/>
</dbReference>